<dbReference type="Pfam" id="PF07811">
    <property type="entry name" value="TadE"/>
    <property type="match status" value="1"/>
</dbReference>
<evidence type="ECO:0000259" key="2">
    <source>
        <dbReference type="Pfam" id="PF07811"/>
    </source>
</evidence>
<dbReference type="PATRIC" id="fig|1219045.3.peg.3840"/>
<evidence type="ECO:0000313" key="4">
    <source>
        <dbReference type="Proteomes" id="UP000024284"/>
    </source>
</evidence>
<comment type="caution">
    <text evidence="3">The sequence shown here is derived from an EMBL/GenBank/DDBJ whole genome shotgun (WGS) entry which is preliminary data.</text>
</comment>
<proteinExistence type="predicted"/>
<dbReference type="AlphaFoldDB" id="A0A086P5C7"/>
<evidence type="ECO:0000256" key="1">
    <source>
        <dbReference type="SAM" id="Phobius"/>
    </source>
</evidence>
<keyword evidence="1" id="KW-0472">Membrane</keyword>
<sequence>MIRLIRHQRGAAAIEFGLALPPFLMLLMGALQLGIVAMARTGLQHAVDEGARYATIFPTPTDAQIIAYVKSKRVGLDPAYATDPVVTHGTQYGIAYTEITMSYARPLNFLVYQTAPVSVSYTRRAY</sequence>
<dbReference type="eggNOG" id="COG4961">
    <property type="taxonomic scope" value="Bacteria"/>
</dbReference>
<protein>
    <submittedName>
        <fullName evidence="3">TadE family protein</fullName>
    </submittedName>
</protein>
<dbReference type="EMBL" id="JFZA02000060">
    <property type="protein sequence ID" value="KFG88595.1"/>
    <property type="molecule type" value="Genomic_DNA"/>
</dbReference>
<gene>
    <name evidence="3" type="ORF">BV98_003781</name>
</gene>
<accession>A0A086P5C7</accession>
<dbReference type="Proteomes" id="UP000024284">
    <property type="component" value="Unassembled WGS sequence"/>
</dbReference>
<evidence type="ECO:0000313" key="3">
    <source>
        <dbReference type="EMBL" id="KFG88595.1"/>
    </source>
</evidence>
<organism evidence="3 4">
    <name type="scientific">Sphingobium herbicidovorans (strain ATCC 700291 / DSM 11019 / CCUG 56400 / KCTC 2939 / LMG 18315 / NBRC 16415 / MH)</name>
    <name type="common">Sphingomonas herbicidovorans</name>
    <dbReference type="NCBI Taxonomy" id="1219045"/>
    <lineage>
        <taxon>Bacteria</taxon>
        <taxon>Pseudomonadati</taxon>
        <taxon>Pseudomonadota</taxon>
        <taxon>Alphaproteobacteria</taxon>
        <taxon>Sphingomonadales</taxon>
        <taxon>Sphingomonadaceae</taxon>
        <taxon>Sphingobium</taxon>
    </lineage>
</organism>
<reference evidence="3" key="1">
    <citation type="submission" date="2014-08" db="EMBL/GenBank/DDBJ databases">
        <title>Draft genome sequences of Sphingobium herbicidovorans.</title>
        <authorList>
            <person name="Gan H.M."/>
            <person name="Gan H.Y."/>
            <person name="Savka M.A."/>
        </authorList>
    </citation>
    <scope>NUCLEOTIDE SEQUENCE [LARGE SCALE GENOMIC DNA]</scope>
    <source>
        <strain evidence="3">NBRC 16415</strain>
    </source>
</reference>
<feature type="transmembrane region" description="Helical" evidence="1">
    <location>
        <begin position="12"/>
        <end position="35"/>
    </location>
</feature>
<feature type="domain" description="TadE-like" evidence="2">
    <location>
        <begin position="10"/>
        <end position="52"/>
    </location>
</feature>
<dbReference type="RefSeq" id="WP_037469102.1">
    <property type="nucleotide sequence ID" value="NZ_BCZD01000015.1"/>
</dbReference>
<dbReference type="OrthoDB" id="7407543at2"/>
<dbReference type="InterPro" id="IPR012495">
    <property type="entry name" value="TadE-like_dom"/>
</dbReference>
<keyword evidence="1" id="KW-0812">Transmembrane</keyword>
<keyword evidence="1" id="KW-1133">Transmembrane helix</keyword>
<name>A0A086P5C7_SPHHM</name>
<dbReference type="STRING" id="76947.GCA_002080435_01858"/>
<keyword evidence="4" id="KW-1185">Reference proteome</keyword>